<dbReference type="EMBL" id="AP021875">
    <property type="protein sequence ID" value="BBO78390.1"/>
    <property type="molecule type" value="Genomic_DNA"/>
</dbReference>
<accession>A0A5K7ZC50</accession>
<feature type="transmembrane region" description="Helical" evidence="1">
    <location>
        <begin position="27"/>
        <end position="55"/>
    </location>
</feature>
<keyword evidence="1" id="KW-0812">Transmembrane</keyword>
<keyword evidence="1" id="KW-0472">Membrane</keyword>
<dbReference type="Proteomes" id="UP000427769">
    <property type="component" value="Chromosome"/>
</dbReference>
<evidence type="ECO:0000259" key="2">
    <source>
        <dbReference type="Pfam" id="PF09835"/>
    </source>
</evidence>
<dbReference type="RefSeq" id="WP_155307029.1">
    <property type="nucleotide sequence ID" value="NZ_AP021875.1"/>
</dbReference>
<evidence type="ECO:0000256" key="1">
    <source>
        <dbReference type="SAM" id="Phobius"/>
    </source>
</evidence>
<protein>
    <recommendedName>
        <fullName evidence="2">DUF2062 domain-containing protein</fullName>
    </recommendedName>
</protein>
<dbReference type="InterPro" id="IPR018639">
    <property type="entry name" value="DUF2062"/>
</dbReference>
<dbReference type="PANTHER" id="PTHR40547">
    <property type="entry name" value="SLL0298 PROTEIN"/>
    <property type="match status" value="1"/>
</dbReference>
<feature type="transmembrane region" description="Helical" evidence="1">
    <location>
        <begin position="117"/>
        <end position="142"/>
    </location>
</feature>
<feature type="transmembrane region" description="Helical" evidence="1">
    <location>
        <begin position="62"/>
        <end position="80"/>
    </location>
</feature>
<keyword evidence="4" id="KW-1185">Reference proteome</keyword>
<dbReference type="OrthoDB" id="9794343at2"/>
<organism evidence="3 4">
    <name type="scientific">Desulfosarcina widdelii</name>
    <dbReference type="NCBI Taxonomy" id="947919"/>
    <lineage>
        <taxon>Bacteria</taxon>
        <taxon>Pseudomonadati</taxon>
        <taxon>Thermodesulfobacteriota</taxon>
        <taxon>Desulfobacteria</taxon>
        <taxon>Desulfobacterales</taxon>
        <taxon>Desulfosarcinaceae</taxon>
        <taxon>Desulfosarcina</taxon>
    </lineage>
</organism>
<dbReference type="AlphaFoldDB" id="A0A5K7ZC50"/>
<proteinExistence type="predicted"/>
<dbReference type="Pfam" id="PF09835">
    <property type="entry name" value="DUF2062"/>
    <property type="match status" value="1"/>
</dbReference>
<keyword evidence="1" id="KW-1133">Transmembrane helix</keyword>
<dbReference type="KEGG" id="dwd:DSCW_58070"/>
<evidence type="ECO:0000313" key="4">
    <source>
        <dbReference type="Proteomes" id="UP000427769"/>
    </source>
</evidence>
<reference evidence="3 4" key="1">
    <citation type="submission" date="2019-11" db="EMBL/GenBank/DDBJ databases">
        <title>Comparative genomics of hydrocarbon-degrading Desulfosarcina strains.</title>
        <authorList>
            <person name="Watanabe M."/>
            <person name="Kojima H."/>
            <person name="Fukui M."/>
        </authorList>
    </citation>
    <scope>NUCLEOTIDE SEQUENCE [LARGE SCALE GENOMIC DNA]</scope>
    <source>
        <strain evidence="3 4">PP31</strain>
    </source>
</reference>
<feature type="domain" description="DUF2062" evidence="2">
    <location>
        <begin position="8"/>
        <end position="152"/>
    </location>
</feature>
<gene>
    <name evidence="3" type="ORF">DSCW_58070</name>
</gene>
<sequence>MAHQSLSKYVRRIYDRFIKLKEAPQEIALGFALGLMIGMTPFLGAHFAACIALASILGWSKIAAMVGVNITNVFTAPLIYPVNYWVGARLVGVSNGVRWPAAFTAEEMINLIKQSPLVLVDLCAGGLILGLPLAFAGYMVALRAVRLYRRRRSPDSNGSEFC</sequence>
<name>A0A5K7ZC50_9BACT</name>
<dbReference type="PANTHER" id="PTHR40547:SF1">
    <property type="entry name" value="SLL0298 PROTEIN"/>
    <property type="match status" value="1"/>
</dbReference>
<evidence type="ECO:0000313" key="3">
    <source>
        <dbReference type="EMBL" id="BBO78390.1"/>
    </source>
</evidence>